<keyword evidence="9 12" id="KW-0067">ATP-binding</keyword>
<comment type="subunit">
    <text evidence="12">Homotetramer.</text>
</comment>
<keyword evidence="7 12" id="KW-0547">Nucleotide-binding</keyword>
<evidence type="ECO:0000259" key="15">
    <source>
        <dbReference type="SMART" id="SM00562"/>
    </source>
</evidence>
<dbReference type="EMBL" id="MEZV01000019">
    <property type="protein sequence ID" value="OGD67108.1"/>
    <property type="molecule type" value="Genomic_DNA"/>
</dbReference>
<comment type="subcellular location">
    <subcellularLocation>
        <location evidence="12">Cytoplasm</location>
    </subcellularLocation>
</comment>
<dbReference type="PANTHER" id="PTHR11349">
    <property type="entry name" value="NUCLEOSIDE DIPHOSPHATE KINASE"/>
    <property type="match status" value="1"/>
</dbReference>
<dbReference type="PROSITE" id="PS51374">
    <property type="entry name" value="NDPK_LIKE"/>
    <property type="match status" value="1"/>
</dbReference>
<evidence type="ECO:0000256" key="12">
    <source>
        <dbReference type="HAMAP-Rule" id="MF_00451"/>
    </source>
</evidence>
<dbReference type="SUPFAM" id="SSF54919">
    <property type="entry name" value="Nucleoside diphosphate kinase, NDK"/>
    <property type="match status" value="1"/>
</dbReference>
<evidence type="ECO:0000256" key="6">
    <source>
        <dbReference type="ARBA" id="ARBA00022723"/>
    </source>
</evidence>
<organism evidence="16 17">
    <name type="scientific">Candidatus Berkelbacteria bacterium RIFCSPHIGHO2_12_FULL_36_9</name>
    <dbReference type="NCBI Taxonomy" id="1797469"/>
    <lineage>
        <taxon>Bacteria</taxon>
        <taxon>Candidatus Berkelbacteria</taxon>
    </lineage>
</organism>
<evidence type="ECO:0000313" key="16">
    <source>
        <dbReference type="EMBL" id="OGD67108.1"/>
    </source>
</evidence>
<dbReference type="GO" id="GO:0005524">
    <property type="term" value="F:ATP binding"/>
    <property type="evidence" value="ECO:0007669"/>
    <property type="project" value="UniProtKB-UniRule"/>
</dbReference>
<dbReference type="AlphaFoldDB" id="A0A1F5EI74"/>
<evidence type="ECO:0000256" key="4">
    <source>
        <dbReference type="ARBA" id="ARBA00017632"/>
    </source>
</evidence>
<keyword evidence="5 12" id="KW-0808">Transferase</keyword>
<evidence type="ECO:0000256" key="3">
    <source>
        <dbReference type="ARBA" id="ARBA00012966"/>
    </source>
</evidence>
<evidence type="ECO:0000256" key="13">
    <source>
        <dbReference type="PROSITE-ProRule" id="PRU00706"/>
    </source>
</evidence>
<dbReference type="InterPro" id="IPR036850">
    <property type="entry name" value="NDK-like_dom_sf"/>
</dbReference>
<keyword evidence="6 12" id="KW-0479">Metal-binding</keyword>
<comment type="caution">
    <text evidence="16">The sequence shown here is derived from an EMBL/GenBank/DDBJ whole genome shotgun (WGS) entry which is preliminary data.</text>
</comment>
<dbReference type="HAMAP" id="MF_00451">
    <property type="entry name" value="NDP_kinase"/>
    <property type="match status" value="1"/>
</dbReference>
<keyword evidence="12" id="KW-0963">Cytoplasm</keyword>
<proteinExistence type="inferred from homology"/>
<keyword evidence="12" id="KW-0597">Phosphoprotein</keyword>
<dbReference type="NCBIfam" id="NF001908">
    <property type="entry name" value="PRK00668.1"/>
    <property type="match status" value="1"/>
</dbReference>
<evidence type="ECO:0000256" key="10">
    <source>
        <dbReference type="ARBA" id="ARBA00022842"/>
    </source>
</evidence>
<dbReference type="InterPro" id="IPR001564">
    <property type="entry name" value="Nucleoside_diP_kinase"/>
</dbReference>
<protein>
    <recommendedName>
        <fullName evidence="4 12">Nucleoside diphosphate kinase</fullName>
        <shortName evidence="12">NDK</shortName>
        <shortName evidence="12">NDP kinase</shortName>
        <ecNumber evidence="3 12">2.7.4.6</ecNumber>
    </recommendedName>
    <alternativeName>
        <fullName evidence="12">Nucleoside-2-P kinase</fullName>
    </alternativeName>
</protein>
<dbReference type="GO" id="GO:0006183">
    <property type="term" value="P:GTP biosynthetic process"/>
    <property type="evidence" value="ECO:0007669"/>
    <property type="project" value="UniProtKB-UniRule"/>
</dbReference>
<sequence length="153" mass="17600">MEKTLVIVKPDGINRGIAGEIIHRFERKGLKIVAIKMLHLGDDLLDLHYEQHKDKPFFERLKSYMKKTPTILMVLEGKGIVEVIRTIAGPTKGYEANPGTIRGDYSMSIQNTVIHASESVEAAEKEIKIFFKDDEIFNYTRIDMEMIYAEEER</sequence>
<dbReference type="InterPro" id="IPR034907">
    <property type="entry name" value="NDK-like_dom"/>
</dbReference>
<keyword evidence="11 12" id="KW-0546">Nucleotide metabolism</keyword>
<comment type="similarity">
    <text evidence="2 12 13 14">Belongs to the NDK family.</text>
</comment>
<feature type="binding site" evidence="12">
    <location>
        <position position="91"/>
    </location>
    <ligand>
        <name>ATP</name>
        <dbReference type="ChEBI" id="CHEBI:30616"/>
    </ligand>
</feature>
<dbReference type="SMART" id="SM00562">
    <property type="entry name" value="NDK"/>
    <property type="match status" value="1"/>
</dbReference>
<dbReference type="GO" id="GO:0006228">
    <property type="term" value="P:UTP biosynthetic process"/>
    <property type="evidence" value="ECO:0007669"/>
    <property type="project" value="UniProtKB-UniRule"/>
</dbReference>
<comment type="cofactor">
    <cofactor evidence="1 12">
        <name>Mg(2+)</name>
        <dbReference type="ChEBI" id="CHEBI:18420"/>
    </cofactor>
</comment>
<dbReference type="GO" id="GO:0004550">
    <property type="term" value="F:nucleoside diphosphate kinase activity"/>
    <property type="evidence" value="ECO:0007669"/>
    <property type="project" value="UniProtKB-UniRule"/>
</dbReference>
<dbReference type="GO" id="GO:0046872">
    <property type="term" value="F:metal ion binding"/>
    <property type="evidence" value="ECO:0007669"/>
    <property type="project" value="UniProtKB-KW"/>
</dbReference>
<comment type="catalytic activity">
    <reaction evidence="12">
        <text>a ribonucleoside 5'-diphosphate + ATP = a ribonucleoside 5'-triphosphate + ADP</text>
        <dbReference type="Rhea" id="RHEA:18113"/>
        <dbReference type="ChEBI" id="CHEBI:30616"/>
        <dbReference type="ChEBI" id="CHEBI:57930"/>
        <dbReference type="ChEBI" id="CHEBI:61557"/>
        <dbReference type="ChEBI" id="CHEBI:456216"/>
        <dbReference type="EC" id="2.7.4.6"/>
    </reaction>
</comment>
<dbReference type="GO" id="GO:0005737">
    <property type="term" value="C:cytoplasm"/>
    <property type="evidence" value="ECO:0007669"/>
    <property type="project" value="UniProtKB-SubCell"/>
</dbReference>
<comment type="catalytic activity">
    <reaction evidence="12">
        <text>a 2'-deoxyribonucleoside 5'-diphosphate + ATP = a 2'-deoxyribonucleoside 5'-triphosphate + ADP</text>
        <dbReference type="Rhea" id="RHEA:44640"/>
        <dbReference type="ChEBI" id="CHEBI:30616"/>
        <dbReference type="ChEBI" id="CHEBI:61560"/>
        <dbReference type="ChEBI" id="CHEBI:73316"/>
        <dbReference type="ChEBI" id="CHEBI:456216"/>
        <dbReference type="EC" id="2.7.4.6"/>
    </reaction>
</comment>
<dbReference type="CDD" id="cd04413">
    <property type="entry name" value="NDPk_I"/>
    <property type="match status" value="1"/>
</dbReference>
<comment type="function">
    <text evidence="12">Major role in the synthesis of nucleoside triphosphates other than ATP. The ATP gamma phosphate is transferred to the NDP beta phosphate via a ping-pong mechanism, using a phosphorylated active-site intermediate.</text>
</comment>
<comment type="caution">
    <text evidence="12 13">Lacks conserved residue(s) required for the propagation of feature annotation.</text>
</comment>
<name>A0A1F5EI74_9BACT</name>
<evidence type="ECO:0000256" key="7">
    <source>
        <dbReference type="ARBA" id="ARBA00022741"/>
    </source>
</evidence>
<accession>A0A1F5EI74</accession>
<dbReference type="Proteomes" id="UP000176451">
    <property type="component" value="Unassembled WGS sequence"/>
</dbReference>
<feature type="active site" description="Pros-phosphohistidine intermediate" evidence="12">
    <location>
        <position position="115"/>
    </location>
</feature>
<evidence type="ECO:0000256" key="2">
    <source>
        <dbReference type="ARBA" id="ARBA00008142"/>
    </source>
</evidence>
<feature type="binding site" evidence="12">
    <location>
        <position position="102"/>
    </location>
    <ligand>
        <name>ATP</name>
        <dbReference type="ChEBI" id="CHEBI:30616"/>
    </ligand>
</feature>
<feature type="binding site" evidence="12">
    <location>
        <position position="85"/>
    </location>
    <ligand>
        <name>ATP</name>
        <dbReference type="ChEBI" id="CHEBI:30616"/>
    </ligand>
</feature>
<evidence type="ECO:0000256" key="9">
    <source>
        <dbReference type="ARBA" id="ARBA00022840"/>
    </source>
</evidence>
<dbReference type="STRING" id="1797469.A3F08_00935"/>
<evidence type="ECO:0000313" key="17">
    <source>
        <dbReference type="Proteomes" id="UP000176451"/>
    </source>
</evidence>
<dbReference type="FunFam" id="3.30.70.141:FF:000003">
    <property type="entry name" value="Nucleoside diphosphate kinase"/>
    <property type="match status" value="1"/>
</dbReference>
<dbReference type="Pfam" id="PF00334">
    <property type="entry name" value="NDK"/>
    <property type="match status" value="1"/>
</dbReference>
<dbReference type="Gene3D" id="3.30.70.141">
    <property type="entry name" value="Nucleoside diphosphate kinase-like domain"/>
    <property type="match status" value="1"/>
</dbReference>
<dbReference type="PRINTS" id="PR01243">
    <property type="entry name" value="NUCDPKINASE"/>
</dbReference>
<evidence type="ECO:0000256" key="8">
    <source>
        <dbReference type="ARBA" id="ARBA00022777"/>
    </source>
</evidence>
<dbReference type="EC" id="2.7.4.6" evidence="3 12"/>
<feature type="binding site" evidence="12">
    <location>
        <position position="9"/>
    </location>
    <ligand>
        <name>ATP</name>
        <dbReference type="ChEBI" id="CHEBI:30616"/>
    </ligand>
</feature>
<gene>
    <name evidence="12" type="primary">ndk</name>
    <name evidence="16" type="ORF">A3F08_00935</name>
</gene>
<feature type="domain" description="Nucleoside diphosphate kinase-like" evidence="15">
    <location>
        <begin position="1"/>
        <end position="138"/>
    </location>
</feature>
<keyword evidence="10 12" id="KW-0460">Magnesium</keyword>
<dbReference type="GO" id="GO:0006241">
    <property type="term" value="P:CTP biosynthetic process"/>
    <property type="evidence" value="ECO:0007669"/>
    <property type="project" value="UniProtKB-UniRule"/>
</dbReference>
<feature type="binding site" evidence="12">
    <location>
        <position position="57"/>
    </location>
    <ligand>
        <name>ATP</name>
        <dbReference type="ChEBI" id="CHEBI:30616"/>
    </ligand>
</feature>
<evidence type="ECO:0000256" key="5">
    <source>
        <dbReference type="ARBA" id="ARBA00022679"/>
    </source>
</evidence>
<evidence type="ECO:0000256" key="1">
    <source>
        <dbReference type="ARBA" id="ARBA00001946"/>
    </source>
</evidence>
<evidence type="ECO:0000256" key="11">
    <source>
        <dbReference type="ARBA" id="ARBA00023080"/>
    </source>
</evidence>
<reference evidence="16 17" key="1">
    <citation type="journal article" date="2016" name="Nat. Commun.">
        <title>Thousands of microbial genomes shed light on interconnected biogeochemical processes in an aquifer system.</title>
        <authorList>
            <person name="Anantharaman K."/>
            <person name="Brown C.T."/>
            <person name="Hug L.A."/>
            <person name="Sharon I."/>
            <person name="Castelle C.J."/>
            <person name="Probst A.J."/>
            <person name="Thomas B.C."/>
            <person name="Singh A."/>
            <person name="Wilkins M.J."/>
            <person name="Karaoz U."/>
            <person name="Brodie E.L."/>
            <person name="Williams K.H."/>
            <person name="Hubbard S.S."/>
            <person name="Banfield J.F."/>
        </authorList>
    </citation>
    <scope>NUCLEOTIDE SEQUENCE [LARGE SCALE GENOMIC DNA]</scope>
</reference>
<keyword evidence="8 12" id="KW-0418">Kinase</keyword>
<evidence type="ECO:0000256" key="14">
    <source>
        <dbReference type="RuleBase" id="RU004011"/>
    </source>
</evidence>